<dbReference type="InterPro" id="IPR011009">
    <property type="entry name" value="Kinase-like_dom_sf"/>
</dbReference>
<reference evidence="10" key="1">
    <citation type="submission" date="2015-12" db="EMBL/GenBank/DDBJ databases">
        <title>Update maize B73 reference genome by single molecule sequencing technologies.</title>
        <authorList>
            <consortium name="Maize Genome Sequencing Project"/>
            <person name="Ware D."/>
        </authorList>
    </citation>
    <scope>NUCLEOTIDE SEQUENCE</scope>
    <source>
        <tissue evidence="10">Seedling</tissue>
    </source>
</reference>
<organism evidence="10">
    <name type="scientific">Zea mays</name>
    <name type="common">Maize</name>
    <dbReference type="NCBI Taxonomy" id="4577"/>
    <lineage>
        <taxon>Eukaryota</taxon>
        <taxon>Viridiplantae</taxon>
        <taxon>Streptophyta</taxon>
        <taxon>Embryophyta</taxon>
        <taxon>Tracheophyta</taxon>
        <taxon>Spermatophyta</taxon>
        <taxon>Magnoliopsida</taxon>
        <taxon>Liliopsida</taxon>
        <taxon>Poales</taxon>
        <taxon>Poaceae</taxon>
        <taxon>PACMAD clade</taxon>
        <taxon>Panicoideae</taxon>
        <taxon>Andropogonodae</taxon>
        <taxon>Andropogoneae</taxon>
        <taxon>Tripsacinae</taxon>
        <taxon>Zea</taxon>
    </lineage>
</organism>
<accession>A0A1D6G1X3</accession>
<proteinExistence type="predicted"/>
<evidence type="ECO:0000256" key="4">
    <source>
        <dbReference type="ARBA" id="ARBA00022741"/>
    </source>
</evidence>
<gene>
    <name evidence="10" type="ORF">ZEAMMB73_Zm00001d011604</name>
</gene>
<keyword evidence="4" id="KW-0547">Nucleotide-binding</keyword>
<dbReference type="Pfam" id="PF00069">
    <property type="entry name" value="Pkinase"/>
    <property type="match status" value="1"/>
</dbReference>
<keyword evidence="6" id="KW-0067">ATP-binding</keyword>
<dbReference type="PANTHER" id="PTHR24343:SF558">
    <property type="entry name" value="PROTEIN KINASE DOMAIN-CONTAINING PROTEIN"/>
    <property type="match status" value="1"/>
</dbReference>
<dbReference type="ExpressionAtlas" id="A0A1D6G1X3">
    <property type="expression patterns" value="baseline and differential"/>
</dbReference>
<dbReference type="InParanoid" id="A0A1D6G1X3"/>
<dbReference type="GO" id="GO:0005524">
    <property type="term" value="F:ATP binding"/>
    <property type="evidence" value="ECO:0007669"/>
    <property type="project" value="UniProtKB-KW"/>
</dbReference>
<evidence type="ECO:0000256" key="2">
    <source>
        <dbReference type="ARBA" id="ARBA00022527"/>
    </source>
</evidence>
<feature type="domain" description="Protein kinase" evidence="9">
    <location>
        <begin position="339"/>
        <end position="428"/>
    </location>
</feature>
<evidence type="ECO:0000259" key="9">
    <source>
        <dbReference type="Pfam" id="PF00069"/>
    </source>
</evidence>
<name>A0A1D6G1X3_MAIZE</name>
<dbReference type="PANTHER" id="PTHR24343">
    <property type="entry name" value="SERINE/THREONINE KINASE"/>
    <property type="match status" value="1"/>
</dbReference>
<evidence type="ECO:0000256" key="5">
    <source>
        <dbReference type="ARBA" id="ARBA00022777"/>
    </source>
</evidence>
<dbReference type="EMBL" id="CM000784">
    <property type="protein sequence ID" value="AQK97466.1"/>
    <property type="molecule type" value="Genomic_DNA"/>
</dbReference>
<dbReference type="Gene3D" id="1.10.510.10">
    <property type="entry name" value="Transferase(Phosphotransferase) domain 1"/>
    <property type="match status" value="1"/>
</dbReference>
<protein>
    <recommendedName>
        <fullName evidence="1">non-specific serine/threonine protein kinase</fullName>
        <ecNumber evidence="1">2.7.11.1</ecNumber>
    </recommendedName>
</protein>
<evidence type="ECO:0000256" key="3">
    <source>
        <dbReference type="ARBA" id="ARBA00022679"/>
    </source>
</evidence>
<sequence>MVWHLLSQIPNMLRRRLPHWNSCAPLAFLLPFNPQAFPGSIAQLGDVRRYLHIGNDRFRFSGDAWSGSRINQNKCEISVKFERLLNFQIRPLPQHFLGFREGNCIFAQIFVVSNVHICSVCSCEILNETKELQQITNDKQKNQVVRIQHFTFIFAEDVNKQNRQAVHSTFTTDMFVFDNFGTLQHVGLKAQTMEMMYTIIADEFKSMDNKDMRPEDYLNFFCLGNREEPPSNGSPESEKSTYKSAEIVCFCIFLILKEAFEDAEITHVDDTVDPDIEFMKKKLEDLDKPMKRRNDKLLKIEHELCERIDPAQCRGDWRLNLEVLLKDVTLSQRTIVLYSQPKSIVGTPAYIAHEVLLKKEYNGKVADVWSCGVMPYVMLTITIPEIRNHPWFLKNLLADQMDDNTMSKQYEEPEQPMQSMNEFMQILVEATIPAVGSRGLNQFLNDDIDLDDDMEDLDSDAGLDLESSGEIVYAI</sequence>
<dbReference type="IntAct" id="A0A1D6G1X3">
    <property type="interactions" value="15"/>
</dbReference>
<comment type="catalytic activity">
    <reaction evidence="7">
        <text>L-threonyl-[protein] + ATP = O-phospho-L-threonyl-[protein] + ADP + H(+)</text>
        <dbReference type="Rhea" id="RHEA:46608"/>
        <dbReference type="Rhea" id="RHEA-COMP:11060"/>
        <dbReference type="Rhea" id="RHEA-COMP:11605"/>
        <dbReference type="ChEBI" id="CHEBI:15378"/>
        <dbReference type="ChEBI" id="CHEBI:30013"/>
        <dbReference type="ChEBI" id="CHEBI:30616"/>
        <dbReference type="ChEBI" id="CHEBI:61977"/>
        <dbReference type="ChEBI" id="CHEBI:456216"/>
        <dbReference type="EC" id="2.7.11.1"/>
    </reaction>
</comment>
<evidence type="ECO:0000313" key="10">
    <source>
        <dbReference type="EMBL" id="AQK97466.1"/>
    </source>
</evidence>
<dbReference type="InterPro" id="IPR000719">
    <property type="entry name" value="Prot_kinase_dom"/>
</dbReference>
<dbReference type="GO" id="GO:0004674">
    <property type="term" value="F:protein serine/threonine kinase activity"/>
    <property type="evidence" value="ECO:0007669"/>
    <property type="project" value="UniProtKB-KW"/>
</dbReference>
<evidence type="ECO:0000256" key="7">
    <source>
        <dbReference type="ARBA" id="ARBA00047899"/>
    </source>
</evidence>
<dbReference type="AlphaFoldDB" id="A0A1D6G1X3"/>
<keyword evidence="3" id="KW-0808">Transferase</keyword>
<dbReference type="SUPFAM" id="SSF56112">
    <property type="entry name" value="Protein kinase-like (PK-like)"/>
    <property type="match status" value="1"/>
</dbReference>
<comment type="catalytic activity">
    <reaction evidence="8">
        <text>L-seryl-[protein] + ATP = O-phospho-L-seryl-[protein] + ADP + H(+)</text>
        <dbReference type="Rhea" id="RHEA:17989"/>
        <dbReference type="Rhea" id="RHEA-COMP:9863"/>
        <dbReference type="Rhea" id="RHEA-COMP:11604"/>
        <dbReference type="ChEBI" id="CHEBI:15378"/>
        <dbReference type="ChEBI" id="CHEBI:29999"/>
        <dbReference type="ChEBI" id="CHEBI:30616"/>
        <dbReference type="ChEBI" id="CHEBI:83421"/>
        <dbReference type="ChEBI" id="CHEBI:456216"/>
        <dbReference type="EC" id="2.7.11.1"/>
    </reaction>
</comment>
<dbReference type="STRING" id="4577.A0A1D6G1X3"/>
<evidence type="ECO:0000256" key="8">
    <source>
        <dbReference type="ARBA" id="ARBA00048679"/>
    </source>
</evidence>
<evidence type="ECO:0000256" key="1">
    <source>
        <dbReference type="ARBA" id="ARBA00012513"/>
    </source>
</evidence>
<evidence type="ECO:0000256" key="6">
    <source>
        <dbReference type="ARBA" id="ARBA00022840"/>
    </source>
</evidence>
<dbReference type="EC" id="2.7.11.1" evidence="1"/>
<keyword evidence="5" id="KW-0418">Kinase</keyword>
<keyword evidence="2" id="KW-0723">Serine/threonine-protein kinase</keyword>